<gene>
    <name evidence="1" type="ORF">PanWU01x14_257140</name>
</gene>
<protein>
    <submittedName>
        <fullName evidence="1">Uncharacterized protein</fullName>
    </submittedName>
</protein>
<keyword evidence="2" id="KW-1185">Reference proteome</keyword>
<reference evidence="2" key="1">
    <citation type="submission" date="2016-06" db="EMBL/GenBank/DDBJ databases">
        <title>Parallel loss of symbiosis genes in relatives of nitrogen-fixing non-legume Parasponia.</title>
        <authorList>
            <person name="Van Velzen R."/>
            <person name="Holmer R."/>
            <person name="Bu F."/>
            <person name="Rutten L."/>
            <person name="Van Zeijl A."/>
            <person name="Liu W."/>
            <person name="Santuari L."/>
            <person name="Cao Q."/>
            <person name="Sharma T."/>
            <person name="Shen D."/>
            <person name="Roswanjaya Y."/>
            <person name="Wardhani T."/>
            <person name="Kalhor M.S."/>
            <person name="Jansen J."/>
            <person name="Van den Hoogen J."/>
            <person name="Gungor B."/>
            <person name="Hartog M."/>
            <person name="Hontelez J."/>
            <person name="Verver J."/>
            <person name="Yang W.-C."/>
            <person name="Schijlen E."/>
            <person name="Repin R."/>
            <person name="Schilthuizen M."/>
            <person name="Schranz E."/>
            <person name="Heidstra R."/>
            <person name="Miyata K."/>
            <person name="Fedorova E."/>
            <person name="Kohlen W."/>
            <person name="Bisseling T."/>
            <person name="Smit S."/>
            <person name="Geurts R."/>
        </authorList>
    </citation>
    <scope>NUCLEOTIDE SEQUENCE [LARGE SCALE GENOMIC DNA]</scope>
    <source>
        <strain evidence="2">cv. WU1-14</strain>
    </source>
</reference>
<evidence type="ECO:0000313" key="1">
    <source>
        <dbReference type="EMBL" id="PON45722.1"/>
    </source>
</evidence>
<name>A0A2P5BAA8_PARAD</name>
<organism evidence="1 2">
    <name type="scientific">Parasponia andersonii</name>
    <name type="common">Sponia andersonii</name>
    <dbReference type="NCBI Taxonomy" id="3476"/>
    <lineage>
        <taxon>Eukaryota</taxon>
        <taxon>Viridiplantae</taxon>
        <taxon>Streptophyta</taxon>
        <taxon>Embryophyta</taxon>
        <taxon>Tracheophyta</taxon>
        <taxon>Spermatophyta</taxon>
        <taxon>Magnoliopsida</taxon>
        <taxon>eudicotyledons</taxon>
        <taxon>Gunneridae</taxon>
        <taxon>Pentapetalae</taxon>
        <taxon>rosids</taxon>
        <taxon>fabids</taxon>
        <taxon>Rosales</taxon>
        <taxon>Cannabaceae</taxon>
        <taxon>Parasponia</taxon>
    </lineage>
</organism>
<sequence length="28" mass="3019">MAMDSGEISKLCSNLNLDEANGPIVHME</sequence>
<proteinExistence type="predicted"/>
<evidence type="ECO:0000313" key="2">
    <source>
        <dbReference type="Proteomes" id="UP000237105"/>
    </source>
</evidence>
<dbReference type="Proteomes" id="UP000237105">
    <property type="component" value="Unassembled WGS sequence"/>
</dbReference>
<accession>A0A2P5BAA8</accession>
<dbReference type="EMBL" id="JXTB01000325">
    <property type="protein sequence ID" value="PON45722.1"/>
    <property type="molecule type" value="Genomic_DNA"/>
</dbReference>
<dbReference type="AlphaFoldDB" id="A0A2P5BAA8"/>
<comment type="caution">
    <text evidence="1">The sequence shown here is derived from an EMBL/GenBank/DDBJ whole genome shotgun (WGS) entry which is preliminary data.</text>
</comment>